<evidence type="ECO:0000313" key="12">
    <source>
        <dbReference type="EMBL" id="APL95876.1"/>
    </source>
</evidence>
<dbReference type="EMBL" id="CP013070">
    <property type="protein sequence ID" value="APL95876.1"/>
    <property type="molecule type" value="Genomic_DNA"/>
</dbReference>
<protein>
    <recommendedName>
        <fullName evidence="9">Membrane fusion protein (MFP) family protein</fullName>
    </recommendedName>
</protein>
<dbReference type="PANTHER" id="PTHR30386">
    <property type="entry name" value="MEMBRANE FUSION SUBUNIT OF EMRAB-TOLC MULTIDRUG EFFLUX PUMP"/>
    <property type="match status" value="1"/>
</dbReference>
<dbReference type="PANTHER" id="PTHR30386:SF17">
    <property type="entry name" value="ALKALINE PROTEASE SECRETION PROTEIN APRE"/>
    <property type="match status" value="1"/>
</dbReference>
<evidence type="ECO:0000259" key="10">
    <source>
        <dbReference type="Pfam" id="PF25994"/>
    </source>
</evidence>
<dbReference type="Gene3D" id="2.40.30.170">
    <property type="match status" value="1"/>
</dbReference>
<keyword evidence="5 9" id="KW-0997">Cell inner membrane</keyword>
<comment type="subcellular location">
    <subcellularLocation>
        <location evidence="1 9">Cell inner membrane</location>
        <topology evidence="1 9">Single-pass membrane protein</topology>
    </subcellularLocation>
</comment>
<evidence type="ECO:0000256" key="8">
    <source>
        <dbReference type="ARBA" id="ARBA00023136"/>
    </source>
</evidence>
<keyword evidence="8 9" id="KW-0472">Membrane</keyword>
<evidence type="ECO:0000256" key="5">
    <source>
        <dbReference type="ARBA" id="ARBA00022519"/>
    </source>
</evidence>
<keyword evidence="3 9" id="KW-0813">Transport</keyword>
<feature type="transmembrane region" description="Helical" evidence="9">
    <location>
        <begin position="30"/>
        <end position="48"/>
    </location>
</feature>
<evidence type="ECO:0000256" key="4">
    <source>
        <dbReference type="ARBA" id="ARBA00022475"/>
    </source>
</evidence>
<dbReference type="Proteomes" id="UP000004550">
    <property type="component" value="Chromosome"/>
</dbReference>
<dbReference type="InterPro" id="IPR050739">
    <property type="entry name" value="MFP"/>
</dbReference>
<reference evidence="12 13" key="1">
    <citation type="journal article" date="2012" name="J. Bacteriol.">
        <title>Genome sequence of Sphingobium indicum B90A, a hexachlorocyclohexane-degrading bacterium.</title>
        <authorList>
            <person name="Anand S."/>
            <person name="Sangwan N."/>
            <person name="Lata P."/>
            <person name="Kaur J."/>
            <person name="Dua A."/>
            <person name="Singh A.K."/>
            <person name="Verma M."/>
            <person name="Kaur J."/>
            <person name="Khurana J.P."/>
            <person name="Khurana P."/>
            <person name="Mathur S."/>
            <person name="Lal R."/>
        </authorList>
    </citation>
    <scope>NUCLEOTIDE SEQUENCE [LARGE SCALE GENOMIC DNA]</scope>
    <source>
        <strain evidence="13">DSM 16412 / CCM 7286 / MTCC 6364 / B90A</strain>
    </source>
</reference>
<keyword evidence="7 9" id="KW-1133">Transmembrane helix</keyword>
<dbReference type="Pfam" id="PF26002">
    <property type="entry name" value="Beta-barrel_AprE"/>
    <property type="match status" value="1"/>
</dbReference>
<comment type="similarity">
    <text evidence="2 9">Belongs to the membrane fusion protein (MFP) (TC 8.A.1) family.</text>
</comment>
<dbReference type="GO" id="GO:0005886">
    <property type="term" value="C:plasma membrane"/>
    <property type="evidence" value="ECO:0007669"/>
    <property type="project" value="UniProtKB-SubCell"/>
</dbReference>
<keyword evidence="4 9" id="KW-1003">Cell membrane</keyword>
<evidence type="ECO:0000256" key="6">
    <source>
        <dbReference type="ARBA" id="ARBA00022692"/>
    </source>
</evidence>
<organism evidence="12 13">
    <name type="scientific">Sphingobium indicum (strain DSM 16412 / CCM 7286 / MTCC 6364 / B90A)</name>
    <dbReference type="NCBI Taxonomy" id="861109"/>
    <lineage>
        <taxon>Bacteria</taxon>
        <taxon>Pseudomonadati</taxon>
        <taxon>Pseudomonadota</taxon>
        <taxon>Alphaproteobacteria</taxon>
        <taxon>Sphingomonadales</taxon>
        <taxon>Sphingomonadaceae</taxon>
        <taxon>Sphingobium</taxon>
    </lineage>
</organism>
<dbReference type="NCBIfam" id="TIGR01843">
    <property type="entry name" value="type_I_hlyD"/>
    <property type="match status" value="1"/>
</dbReference>
<evidence type="ECO:0000259" key="11">
    <source>
        <dbReference type="Pfam" id="PF26002"/>
    </source>
</evidence>
<evidence type="ECO:0000256" key="7">
    <source>
        <dbReference type="ARBA" id="ARBA00022989"/>
    </source>
</evidence>
<proteinExistence type="inferred from homology"/>
<sequence>MLMRTSRPLLLPPPGRPPAVAVDPRPEVRGGLLVAAAFFLLFLGWAAFARLDAAALAPGRTTVAGQRQSVQHRDGGIVAAILVKEGQTVRQGEVLVRLAAPAVAAQERVLASQAIWLIAQRARLRAEQAGVGLETPVEFRNLTGDDRADAQAAMRAQRAQMAARSALLGTQQGVAMHEGSQAGSQAAGYREQVASVIEQERLITDELESLRTVAEKGFVSKTRIRALERAKADLIGQRGRLRAARDSAANMVGEARLKALEAKQNLEEKIASELRDTQALLGDVLPKWGAARDELARTQVRAPVSGTVVGLGVHTVGGVIAAGQTLMDIVPRHSAVVIEARFSPTDVDDLAVGQKAEIRFAGFPGRSLPIIEGKVTRISADSFVEEKTGIAYFAGEVTIAPDQIALIRRYREGDFAMKPGMPVEVVVPLRRRTALQYMVDPLTDSMWRSFREQ</sequence>
<dbReference type="AlphaFoldDB" id="A0A1L5BSL5"/>
<evidence type="ECO:0000313" key="13">
    <source>
        <dbReference type="Proteomes" id="UP000004550"/>
    </source>
</evidence>
<name>A0A1L5BSL5_SPHIB</name>
<accession>A0A1L5BSL5</accession>
<evidence type="ECO:0000256" key="9">
    <source>
        <dbReference type="RuleBase" id="RU365093"/>
    </source>
</evidence>
<dbReference type="InterPro" id="IPR010129">
    <property type="entry name" value="T1SS_HlyD"/>
</dbReference>
<feature type="domain" description="AprE-like beta-barrel" evidence="11">
    <location>
        <begin position="337"/>
        <end position="428"/>
    </location>
</feature>
<dbReference type="GO" id="GO:0015031">
    <property type="term" value="P:protein transport"/>
    <property type="evidence" value="ECO:0007669"/>
    <property type="project" value="InterPro"/>
</dbReference>
<evidence type="ECO:0000256" key="2">
    <source>
        <dbReference type="ARBA" id="ARBA00009477"/>
    </source>
</evidence>
<dbReference type="InterPro" id="IPR058982">
    <property type="entry name" value="Beta-barrel_AprE"/>
</dbReference>
<dbReference type="PRINTS" id="PR01490">
    <property type="entry name" value="RTXTOXIND"/>
</dbReference>
<gene>
    <name evidence="12" type="ORF">SIDU_15935</name>
</gene>
<evidence type="ECO:0000256" key="3">
    <source>
        <dbReference type="ARBA" id="ARBA00022448"/>
    </source>
</evidence>
<keyword evidence="6 9" id="KW-0812">Transmembrane</keyword>
<dbReference type="KEGG" id="sinb:SIDU_15935"/>
<feature type="domain" description="AprE-like long alpha-helical hairpin" evidence="10">
    <location>
        <begin position="104"/>
        <end position="294"/>
    </location>
</feature>
<dbReference type="InterPro" id="IPR058781">
    <property type="entry name" value="HH_AprE-like"/>
</dbReference>
<evidence type="ECO:0000256" key="1">
    <source>
        <dbReference type="ARBA" id="ARBA00004377"/>
    </source>
</evidence>
<dbReference type="RefSeq" id="WP_007689433.1">
    <property type="nucleotide sequence ID" value="NZ_CP013070.1"/>
</dbReference>
<dbReference type="Pfam" id="PF25994">
    <property type="entry name" value="HH_AprE"/>
    <property type="match status" value="1"/>
</dbReference>